<gene>
    <name evidence="2" type="ORF">C8J25_101870</name>
</gene>
<proteinExistence type="predicted"/>
<accession>A0A2T5UCW8</accession>
<dbReference type="Gene3D" id="3.30.2220.20">
    <property type="entry name" value="Phage tail assembly chaperone gp13-like"/>
    <property type="match status" value="1"/>
</dbReference>
<evidence type="ECO:0000313" key="2">
    <source>
        <dbReference type="EMBL" id="PTW49362.1"/>
    </source>
</evidence>
<dbReference type="RefSeq" id="WP_107952335.1">
    <property type="nucleotide sequence ID" value="NZ_QAYE01000001.1"/>
</dbReference>
<dbReference type="GeneID" id="91004930"/>
<reference evidence="2 3" key="1">
    <citation type="submission" date="2018-04" db="EMBL/GenBank/DDBJ databases">
        <title>Genomic Encyclopedia of Type Strains, Phase III (KMG-III): the genomes of soil and plant-associated and newly described type strains.</title>
        <authorList>
            <person name="Whitman W."/>
        </authorList>
    </citation>
    <scope>NUCLEOTIDE SEQUENCE [LARGE SCALE GENOMIC DNA]</scope>
    <source>
        <strain evidence="2 3">MA-olki</strain>
    </source>
</reference>
<comment type="caution">
    <text evidence="2">The sequence shown here is derived from an EMBL/GenBank/DDBJ whole genome shotgun (WGS) entry which is preliminary data.</text>
</comment>
<evidence type="ECO:0008006" key="4">
    <source>
        <dbReference type="Google" id="ProtNLM"/>
    </source>
</evidence>
<sequence length="151" mass="16693">MAVLLSRAAILAAPVPTREVEVPEWGGTILVRSLSAKTRMQAIEAINERQTLVDAYEADQAKPEDEREGLAAAYPLDNSIMSVLFAIVDEELNPMFSMDDYSAFEDLSLPTLTHIFRQMQILETPTVAYNEQKKSSVSRRKGGSSSGSRSR</sequence>
<name>A0A2T5UCW8_9SPHN</name>
<feature type="region of interest" description="Disordered" evidence="1">
    <location>
        <begin position="131"/>
        <end position="151"/>
    </location>
</feature>
<dbReference type="EMBL" id="QAYE01000001">
    <property type="protein sequence ID" value="PTW49362.1"/>
    <property type="molecule type" value="Genomic_DNA"/>
</dbReference>
<organism evidence="2 3">
    <name type="scientific">Sphingomonas faeni</name>
    <dbReference type="NCBI Taxonomy" id="185950"/>
    <lineage>
        <taxon>Bacteria</taxon>
        <taxon>Pseudomonadati</taxon>
        <taxon>Pseudomonadota</taxon>
        <taxon>Alphaproteobacteria</taxon>
        <taxon>Sphingomonadales</taxon>
        <taxon>Sphingomonadaceae</taxon>
        <taxon>Sphingomonas</taxon>
    </lineage>
</organism>
<evidence type="ECO:0000313" key="3">
    <source>
        <dbReference type="Proteomes" id="UP000244013"/>
    </source>
</evidence>
<dbReference type="OrthoDB" id="7584736at2"/>
<protein>
    <recommendedName>
        <fullName evidence="4">Tail assembly chaperone</fullName>
    </recommendedName>
</protein>
<dbReference type="AlphaFoldDB" id="A0A2T5UCW8"/>
<dbReference type="InterPro" id="IPR038556">
    <property type="entry name" value="TAC_Gp13-like_sf"/>
</dbReference>
<evidence type="ECO:0000256" key="1">
    <source>
        <dbReference type="SAM" id="MobiDB-lite"/>
    </source>
</evidence>
<dbReference type="Proteomes" id="UP000244013">
    <property type="component" value="Unassembled WGS sequence"/>
</dbReference>